<comment type="caution">
    <text evidence="2">The sequence shown here is derived from an EMBL/GenBank/DDBJ whole genome shotgun (WGS) entry which is preliminary data.</text>
</comment>
<dbReference type="AlphaFoldDB" id="A0A8J6M4G2"/>
<organism evidence="2 3">
    <name type="scientific">Flintibacter faecis</name>
    <dbReference type="NCBI Taxonomy" id="2763047"/>
    <lineage>
        <taxon>Bacteria</taxon>
        <taxon>Bacillati</taxon>
        <taxon>Bacillota</taxon>
        <taxon>Clostridia</taxon>
        <taxon>Eubacteriales</taxon>
        <taxon>Flintibacter</taxon>
    </lineage>
</organism>
<dbReference type="Gene3D" id="3.30.70.100">
    <property type="match status" value="1"/>
</dbReference>
<proteinExistence type="predicted"/>
<dbReference type="InterPro" id="IPR006121">
    <property type="entry name" value="HMA_dom"/>
</dbReference>
<feature type="domain" description="HMA" evidence="1">
    <location>
        <begin position="2"/>
        <end position="68"/>
    </location>
</feature>
<sequence length="85" mass="9416">MFKTTMKVEGMMCGMCEAHVNDAVRKEFPKVKKVTSSHGKGETVVISPEELDQEALKKVVEATGYQVLSVSTEPYEKKGLFSFGK</sequence>
<keyword evidence="3" id="KW-1185">Reference proteome</keyword>
<dbReference type="SUPFAM" id="SSF55008">
    <property type="entry name" value="HMA, heavy metal-associated domain"/>
    <property type="match status" value="1"/>
</dbReference>
<protein>
    <submittedName>
        <fullName evidence="2">Heavy-metal-associated domain-containing protein</fullName>
    </submittedName>
</protein>
<gene>
    <name evidence="2" type="ORF">H8S55_09680</name>
</gene>
<accession>A0A8J6M4G2</accession>
<dbReference type="CDD" id="cd00371">
    <property type="entry name" value="HMA"/>
    <property type="match status" value="1"/>
</dbReference>
<dbReference type="PROSITE" id="PS50846">
    <property type="entry name" value="HMA_2"/>
    <property type="match status" value="1"/>
</dbReference>
<evidence type="ECO:0000259" key="1">
    <source>
        <dbReference type="PROSITE" id="PS50846"/>
    </source>
</evidence>
<name>A0A8J6M4G2_9FIRM</name>
<reference evidence="2" key="1">
    <citation type="submission" date="2020-08" db="EMBL/GenBank/DDBJ databases">
        <title>Genome public.</title>
        <authorList>
            <person name="Liu C."/>
            <person name="Sun Q."/>
        </authorList>
    </citation>
    <scope>NUCLEOTIDE SEQUENCE</scope>
    <source>
        <strain evidence="2">BX5</strain>
    </source>
</reference>
<evidence type="ECO:0000313" key="3">
    <source>
        <dbReference type="Proteomes" id="UP000602260"/>
    </source>
</evidence>
<evidence type="ECO:0000313" key="2">
    <source>
        <dbReference type="EMBL" id="MBC5717588.1"/>
    </source>
</evidence>
<dbReference type="Pfam" id="PF00403">
    <property type="entry name" value="HMA"/>
    <property type="match status" value="1"/>
</dbReference>
<dbReference type="RefSeq" id="WP_147563201.1">
    <property type="nucleotide sequence ID" value="NZ_JACOPN010000006.1"/>
</dbReference>
<dbReference type="Proteomes" id="UP000602260">
    <property type="component" value="Unassembled WGS sequence"/>
</dbReference>
<dbReference type="GO" id="GO:0046872">
    <property type="term" value="F:metal ion binding"/>
    <property type="evidence" value="ECO:0007669"/>
    <property type="project" value="InterPro"/>
</dbReference>
<dbReference type="InterPro" id="IPR036163">
    <property type="entry name" value="HMA_dom_sf"/>
</dbReference>
<dbReference type="EMBL" id="JACOPN010000006">
    <property type="protein sequence ID" value="MBC5717588.1"/>
    <property type="molecule type" value="Genomic_DNA"/>
</dbReference>